<keyword evidence="2" id="KW-0597">Phosphoprotein</keyword>
<dbReference type="InterPro" id="IPR000014">
    <property type="entry name" value="PAS"/>
</dbReference>
<evidence type="ECO:0000256" key="14">
    <source>
        <dbReference type="ARBA" id="ARBA00075117"/>
    </source>
</evidence>
<dbReference type="InterPro" id="IPR003018">
    <property type="entry name" value="GAF"/>
</dbReference>
<organism evidence="18 19">
    <name type="scientific">Actinorugispora endophytica</name>
    <dbReference type="NCBI Taxonomy" id="1605990"/>
    <lineage>
        <taxon>Bacteria</taxon>
        <taxon>Bacillati</taxon>
        <taxon>Actinomycetota</taxon>
        <taxon>Actinomycetes</taxon>
        <taxon>Streptosporangiales</taxon>
        <taxon>Nocardiopsidaceae</taxon>
        <taxon>Actinorugispora</taxon>
    </lineage>
</organism>
<accession>A0A4R6UNK0</accession>
<evidence type="ECO:0000259" key="17">
    <source>
        <dbReference type="PROSITE" id="PS50112"/>
    </source>
</evidence>
<feature type="region of interest" description="Disordered" evidence="16">
    <location>
        <begin position="574"/>
        <end position="690"/>
    </location>
</feature>
<dbReference type="GO" id="GO:0005524">
    <property type="term" value="F:ATP binding"/>
    <property type="evidence" value="ECO:0007669"/>
    <property type="project" value="UniProtKB-KW"/>
</dbReference>
<dbReference type="InterPro" id="IPR001932">
    <property type="entry name" value="PPM-type_phosphatase-like_dom"/>
</dbReference>
<dbReference type="GO" id="GO:0016301">
    <property type="term" value="F:kinase activity"/>
    <property type="evidence" value="ECO:0007669"/>
    <property type="project" value="UniProtKB-KW"/>
</dbReference>
<evidence type="ECO:0000256" key="5">
    <source>
        <dbReference type="ARBA" id="ARBA00022741"/>
    </source>
</evidence>
<comment type="catalytic activity">
    <reaction evidence="12">
        <text>O-phospho-L-seryl-[protein] + H2O = L-seryl-[protein] + phosphate</text>
        <dbReference type="Rhea" id="RHEA:20629"/>
        <dbReference type="Rhea" id="RHEA-COMP:9863"/>
        <dbReference type="Rhea" id="RHEA-COMP:11604"/>
        <dbReference type="ChEBI" id="CHEBI:15377"/>
        <dbReference type="ChEBI" id="CHEBI:29999"/>
        <dbReference type="ChEBI" id="CHEBI:43474"/>
        <dbReference type="ChEBI" id="CHEBI:83421"/>
        <dbReference type="EC" id="3.1.3.16"/>
    </reaction>
</comment>
<evidence type="ECO:0000256" key="6">
    <source>
        <dbReference type="ARBA" id="ARBA00022777"/>
    </source>
</evidence>
<keyword evidence="5" id="KW-0547">Nucleotide-binding</keyword>
<dbReference type="PROSITE" id="PS50112">
    <property type="entry name" value="PAS"/>
    <property type="match status" value="1"/>
</dbReference>
<dbReference type="GO" id="GO:0004722">
    <property type="term" value="F:protein serine/threonine phosphatase activity"/>
    <property type="evidence" value="ECO:0007669"/>
    <property type="project" value="UniProtKB-EC"/>
</dbReference>
<evidence type="ECO:0000313" key="19">
    <source>
        <dbReference type="Proteomes" id="UP000295281"/>
    </source>
</evidence>
<dbReference type="PANTHER" id="PTHR43156:SF2">
    <property type="entry name" value="STAGE II SPORULATION PROTEIN E"/>
    <property type="match status" value="1"/>
</dbReference>
<evidence type="ECO:0000256" key="15">
    <source>
        <dbReference type="ARBA" id="ARBA00081350"/>
    </source>
</evidence>
<dbReference type="InterPro" id="IPR035965">
    <property type="entry name" value="PAS-like_dom_sf"/>
</dbReference>
<keyword evidence="19" id="KW-1185">Reference proteome</keyword>
<evidence type="ECO:0000256" key="13">
    <source>
        <dbReference type="ARBA" id="ARBA00056274"/>
    </source>
</evidence>
<keyword evidence="8" id="KW-0067">ATP-binding</keyword>
<dbReference type="NCBIfam" id="TIGR00229">
    <property type="entry name" value="sensory_box"/>
    <property type="match status" value="1"/>
</dbReference>
<dbReference type="EMBL" id="SNYN01000022">
    <property type="protein sequence ID" value="TDQ47189.1"/>
    <property type="molecule type" value="Genomic_DNA"/>
</dbReference>
<dbReference type="Proteomes" id="UP000295281">
    <property type="component" value="Unassembled WGS sequence"/>
</dbReference>
<evidence type="ECO:0000256" key="8">
    <source>
        <dbReference type="ARBA" id="ARBA00022840"/>
    </source>
</evidence>
<dbReference type="AlphaFoldDB" id="A0A4R6UNK0"/>
<evidence type="ECO:0000256" key="2">
    <source>
        <dbReference type="ARBA" id="ARBA00022553"/>
    </source>
</evidence>
<reference evidence="18 19" key="1">
    <citation type="submission" date="2019-03" db="EMBL/GenBank/DDBJ databases">
        <title>Genomic Encyclopedia of Type Strains, Phase IV (KMG-IV): sequencing the most valuable type-strain genomes for metagenomic binning, comparative biology and taxonomic classification.</title>
        <authorList>
            <person name="Goeker M."/>
        </authorList>
    </citation>
    <scope>NUCLEOTIDE SEQUENCE [LARGE SCALE GENOMIC DNA]</scope>
    <source>
        <strain evidence="18 19">DSM 46770</strain>
    </source>
</reference>
<evidence type="ECO:0000256" key="3">
    <source>
        <dbReference type="ARBA" id="ARBA00022679"/>
    </source>
</evidence>
<dbReference type="SUPFAM" id="SSF55785">
    <property type="entry name" value="PYP-like sensor domain (PAS domain)"/>
    <property type="match status" value="1"/>
</dbReference>
<feature type="compositionally biased region" description="Basic residues" evidence="16">
    <location>
        <begin position="670"/>
        <end position="684"/>
    </location>
</feature>
<dbReference type="InterPro" id="IPR052016">
    <property type="entry name" value="Bact_Sigma-Reg"/>
</dbReference>
<dbReference type="Pfam" id="PF01590">
    <property type="entry name" value="GAF"/>
    <property type="match status" value="1"/>
</dbReference>
<keyword evidence="3" id="KW-0808">Transferase</keyword>
<dbReference type="PANTHER" id="PTHR43156">
    <property type="entry name" value="STAGE II SPORULATION PROTEIN E-RELATED"/>
    <property type="match status" value="1"/>
</dbReference>
<dbReference type="Pfam" id="PF00989">
    <property type="entry name" value="PAS"/>
    <property type="match status" value="1"/>
</dbReference>
<dbReference type="SUPFAM" id="SSF55781">
    <property type="entry name" value="GAF domain-like"/>
    <property type="match status" value="1"/>
</dbReference>
<dbReference type="InterPro" id="IPR029016">
    <property type="entry name" value="GAF-like_dom_sf"/>
</dbReference>
<evidence type="ECO:0000256" key="12">
    <source>
        <dbReference type="ARBA" id="ARBA00047761"/>
    </source>
</evidence>
<dbReference type="SUPFAM" id="SSF81606">
    <property type="entry name" value="PP2C-like"/>
    <property type="match status" value="1"/>
</dbReference>
<dbReference type="SMART" id="SM00331">
    <property type="entry name" value="PP2C_SIG"/>
    <property type="match status" value="1"/>
</dbReference>
<keyword evidence="6" id="KW-0418">Kinase</keyword>
<keyword evidence="11" id="KW-0464">Manganese</keyword>
<dbReference type="EC" id="3.1.3.16" evidence="1"/>
<dbReference type="Gene3D" id="3.30.450.40">
    <property type="match status" value="1"/>
</dbReference>
<comment type="caution">
    <text evidence="18">The sequence shown here is derived from an EMBL/GenBank/DDBJ whole genome shotgun (WGS) entry which is preliminary data.</text>
</comment>
<feature type="compositionally biased region" description="Basic and acidic residues" evidence="16">
    <location>
        <begin position="625"/>
        <end position="639"/>
    </location>
</feature>
<evidence type="ECO:0000256" key="7">
    <source>
        <dbReference type="ARBA" id="ARBA00022801"/>
    </source>
</evidence>
<protein>
    <recommendedName>
        <fullName evidence="1">protein-serine/threonine phosphatase</fullName>
        <ecNumber evidence="1">3.1.3.16</ecNumber>
    </recommendedName>
    <alternativeName>
        <fullName evidence="15">Protein-serine/threonine phosphatase</fullName>
    </alternativeName>
    <alternativeName>
        <fullName evidence="14">Serine/threonine-protein kinase</fullName>
    </alternativeName>
</protein>
<feature type="domain" description="PAS" evidence="17">
    <location>
        <begin position="18"/>
        <end position="70"/>
    </location>
</feature>
<dbReference type="CDD" id="cd00130">
    <property type="entry name" value="PAS"/>
    <property type="match status" value="1"/>
</dbReference>
<evidence type="ECO:0000256" key="11">
    <source>
        <dbReference type="ARBA" id="ARBA00023211"/>
    </source>
</evidence>
<dbReference type="Gene3D" id="3.60.40.10">
    <property type="entry name" value="PPM-type phosphatase domain"/>
    <property type="match status" value="1"/>
</dbReference>
<evidence type="ECO:0000256" key="4">
    <source>
        <dbReference type="ARBA" id="ARBA00022723"/>
    </source>
</evidence>
<dbReference type="SMART" id="SM00091">
    <property type="entry name" value="PAS"/>
    <property type="match status" value="1"/>
</dbReference>
<dbReference type="InterPro" id="IPR013767">
    <property type="entry name" value="PAS_fold"/>
</dbReference>
<proteinExistence type="predicted"/>
<sequence>MAVPGENGHAPRTQPPVDPELARKVLDGLDVGVYVTDDGERIVAVNPRAEELLARPAADLIGRDAHDLLHRGEGGRSLPRAQCQLMRAFLGGRAAQGGNKWFTRGDGTLLPVLWLTTPYEITEGTTGSAVLFHENFRQAADESDPGDHVNALSDLADRLSLVSEVTTVLTSTLEVDEALRRLVWLVTPRLADWAVVDLLTEDDELQRVAVVQYRDGVHVSMAEFEGPMPPVTETSEKPLSRALRGASPRLLGPEDYEGPADSGIMVVQRELFRVSGIHSAAIAPLRTLGGTVLGALTLGRAGQTEKFATTELALVDDIARRAALAVDNAQLHERQRRVAETMQRHLLPQLPEAPGLDMAARYQAAPHASHVGGDWYDAFQLTSDTFALVIGDVVGHDLQAAARMSQIRNMLRAFAWDRLEPPSVIVGRLDRAMVNISEVPMATMVFARVEKTPVGPWQLHWTNAGHPPPLLVDHEGLTTFLEAGHSVLLGTETDLIRPDAIAALPPLSTLVLYTDGLVETPAQSLDEGLARLERHASALARRPLDDFCDELLRRARPDDNKDDIALIALRILHPDTAPHPPGPAPGPDGAPPVGVGEGNGRVLGCRSPPQVPVRRPPRAGGSTGHDPRTPRGRREDHPGLRPRPTRSMAFSLSVPPVVSACHSRGGTRPGARRSRPSKNRRISSRVRSTYGAEAPLITAVSRSRSATPGGGITCDTAR</sequence>
<evidence type="ECO:0000313" key="18">
    <source>
        <dbReference type="EMBL" id="TDQ47189.1"/>
    </source>
</evidence>
<evidence type="ECO:0000256" key="10">
    <source>
        <dbReference type="ARBA" id="ARBA00022912"/>
    </source>
</evidence>
<evidence type="ECO:0000256" key="16">
    <source>
        <dbReference type="SAM" id="MobiDB-lite"/>
    </source>
</evidence>
<comment type="function">
    <text evidence="13">Primarily acts as an independent SigF regulator that is sensitive to the osmosensory signal, mediating the cross talk of PknD with the SigF regulon. Possesses both phosphatase and kinase activities. The kinase domain functions as a classic anti-sigma factor-like kinase to phosphorylate the anti-anti-sigma factor domain at the canonical regulatory site, and the phosphatase domain antagonizes this activity.</text>
</comment>
<dbReference type="Pfam" id="PF07228">
    <property type="entry name" value="SpoIIE"/>
    <property type="match status" value="1"/>
</dbReference>
<dbReference type="InterPro" id="IPR036457">
    <property type="entry name" value="PPM-type-like_dom_sf"/>
</dbReference>
<keyword evidence="7" id="KW-0378">Hydrolase</keyword>
<keyword evidence="4" id="KW-0479">Metal-binding</keyword>
<gene>
    <name evidence="18" type="ORF">EV190_1228</name>
</gene>
<keyword evidence="10" id="KW-0904">Protein phosphatase</keyword>
<name>A0A4R6UNK0_9ACTN</name>
<dbReference type="GO" id="GO:0046872">
    <property type="term" value="F:metal ion binding"/>
    <property type="evidence" value="ECO:0007669"/>
    <property type="project" value="UniProtKB-KW"/>
</dbReference>
<dbReference type="FunFam" id="3.60.40.10:FF:000005">
    <property type="entry name" value="Serine/threonine protein phosphatase"/>
    <property type="match status" value="1"/>
</dbReference>
<evidence type="ECO:0000256" key="9">
    <source>
        <dbReference type="ARBA" id="ARBA00022842"/>
    </source>
</evidence>
<keyword evidence="9" id="KW-0460">Magnesium</keyword>
<feature type="compositionally biased region" description="Pro residues" evidence="16">
    <location>
        <begin position="577"/>
        <end position="590"/>
    </location>
</feature>
<dbReference type="Gene3D" id="3.30.450.20">
    <property type="entry name" value="PAS domain"/>
    <property type="match status" value="1"/>
</dbReference>
<evidence type="ECO:0000256" key="1">
    <source>
        <dbReference type="ARBA" id="ARBA00013081"/>
    </source>
</evidence>